<dbReference type="PROSITE" id="PS50949">
    <property type="entry name" value="HTH_GNTR"/>
    <property type="match status" value="1"/>
</dbReference>
<dbReference type="SUPFAM" id="SSF53383">
    <property type="entry name" value="PLP-dependent transferases"/>
    <property type="match status" value="1"/>
</dbReference>
<evidence type="ECO:0000313" key="8">
    <source>
        <dbReference type="Proteomes" id="UP000197535"/>
    </source>
</evidence>
<dbReference type="Pfam" id="PF00392">
    <property type="entry name" value="GntR"/>
    <property type="match status" value="1"/>
</dbReference>
<feature type="domain" description="HTH gntR-type" evidence="6">
    <location>
        <begin position="5"/>
        <end position="73"/>
    </location>
</feature>
<accession>A0A254TFI2</accession>
<name>A0A254TFI2_9BURK</name>
<comment type="caution">
    <text evidence="7">The sequence shown here is derived from an EMBL/GenBank/DDBJ whole genome shotgun (WGS) entry which is preliminary data.</text>
</comment>
<dbReference type="Proteomes" id="UP000197535">
    <property type="component" value="Unassembled WGS sequence"/>
</dbReference>
<comment type="similarity">
    <text evidence="1">In the C-terminal section; belongs to the class-I pyridoxal-phosphate-dependent aminotransferase family.</text>
</comment>
<dbReference type="SMART" id="SM00345">
    <property type="entry name" value="HTH_GNTR"/>
    <property type="match status" value="1"/>
</dbReference>
<proteinExistence type="inferred from homology"/>
<dbReference type="InterPro" id="IPR015424">
    <property type="entry name" value="PyrdxlP-dep_Trfase"/>
</dbReference>
<dbReference type="EMBL" id="LSTO01000001">
    <property type="protein sequence ID" value="OWW20927.1"/>
    <property type="molecule type" value="Genomic_DNA"/>
</dbReference>
<keyword evidence="8" id="KW-1185">Reference proteome</keyword>
<dbReference type="PANTHER" id="PTHR46577:SF2">
    <property type="entry name" value="TRANSCRIPTIONAL REGULATORY PROTEIN"/>
    <property type="match status" value="1"/>
</dbReference>
<dbReference type="Gene3D" id="3.90.1150.10">
    <property type="entry name" value="Aspartate Aminotransferase, domain 1"/>
    <property type="match status" value="1"/>
</dbReference>
<dbReference type="Gene3D" id="3.40.640.10">
    <property type="entry name" value="Type I PLP-dependent aspartate aminotransferase-like (Major domain)"/>
    <property type="match status" value="1"/>
</dbReference>
<evidence type="ECO:0000256" key="4">
    <source>
        <dbReference type="ARBA" id="ARBA00023125"/>
    </source>
</evidence>
<dbReference type="OrthoDB" id="9804020at2"/>
<evidence type="ECO:0000259" key="6">
    <source>
        <dbReference type="PROSITE" id="PS50949"/>
    </source>
</evidence>
<dbReference type="CDD" id="cd00609">
    <property type="entry name" value="AAT_like"/>
    <property type="match status" value="1"/>
</dbReference>
<gene>
    <name evidence="7" type="ORF">AYR66_17085</name>
</gene>
<sequence length="493" mass="54252">MSDQINLYEHLADELAALIAGRVFAPGDRLPSIRHLAQQKRLSISTVMQALRLLEDRGLVDVKPQAGYYVRHRARSLVAMEDARDMKGPTYVGINNLLMEVLRAMKAPGALPLGLSWPPDDLLPVRRLQQVMSTVARRSPELLAQDGCFDTNEQNFVRQVIRRAVDWGRINPQEIIATNSCTEALSLGLRAVAKPGDTIAIESPTYFVLLQLIESLGMKALEIPTDPKTGISIDALELAMREGLVQACMLVPNANNPLGCIMPEANKKRLAGLLARYDIPLVEDDVYRDLCFPSERPWPVKAYDRSGHVLLCSSFSKVVSPSARVGYIVAGRYTEQVAYLKNVSSGGTNHFTQAVLADFIGSSAYDSQVRKMRRAMTERIARMSDAVSEHFPEDCSVSSPQGGFVLWVQMPDEVDALALHRKAIEKGIAFMPGQLFSASGKFGNCIRLNCGNAWSADIENAIRTVGELAARQLDEGTVTTVQEAARVLAFSQR</sequence>
<dbReference type="Gene3D" id="1.10.10.10">
    <property type="entry name" value="Winged helix-like DNA-binding domain superfamily/Winged helix DNA-binding domain"/>
    <property type="match status" value="1"/>
</dbReference>
<evidence type="ECO:0000256" key="1">
    <source>
        <dbReference type="ARBA" id="ARBA00005384"/>
    </source>
</evidence>
<protein>
    <submittedName>
        <fullName evidence="7">GntR family transcriptional regulator</fullName>
    </submittedName>
</protein>
<dbReference type="GO" id="GO:0030170">
    <property type="term" value="F:pyridoxal phosphate binding"/>
    <property type="evidence" value="ECO:0007669"/>
    <property type="project" value="InterPro"/>
</dbReference>
<dbReference type="GO" id="GO:0003700">
    <property type="term" value="F:DNA-binding transcription factor activity"/>
    <property type="evidence" value="ECO:0007669"/>
    <property type="project" value="InterPro"/>
</dbReference>
<evidence type="ECO:0000313" key="7">
    <source>
        <dbReference type="EMBL" id="OWW20927.1"/>
    </source>
</evidence>
<keyword evidence="4" id="KW-0238">DNA-binding</keyword>
<dbReference type="InterPro" id="IPR000524">
    <property type="entry name" value="Tscrpt_reg_HTH_GntR"/>
</dbReference>
<keyword evidence="2" id="KW-0663">Pyridoxal phosphate</keyword>
<dbReference type="InterPro" id="IPR036390">
    <property type="entry name" value="WH_DNA-bd_sf"/>
</dbReference>
<dbReference type="RefSeq" id="WP_088707784.1">
    <property type="nucleotide sequence ID" value="NZ_LSTO01000001.1"/>
</dbReference>
<dbReference type="SUPFAM" id="SSF46785">
    <property type="entry name" value="Winged helix' DNA-binding domain"/>
    <property type="match status" value="1"/>
</dbReference>
<evidence type="ECO:0000256" key="2">
    <source>
        <dbReference type="ARBA" id="ARBA00022898"/>
    </source>
</evidence>
<evidence type="ECO:0000256" key="3">
    <source>
        <dbReference type="ARBA" id="ARBA00023015"/>
    </source>
</evidence>
<evidence type="ECO:0000256" key="5">
    <source>
        <dbReference type="ARBA" id="ARBA00023163"/>
    </source>
</evidence>
<dbReference type="InterPro" id="IPR015421">
    <property type="entry name" value="PyrdxlP-dep_Trfase_major"/>
</dbReference>
<dbReference type="InterPro" id="IPR051446">
    <property type="entry name" value="HTH_trans_reg/aminotransferase"/>
</dbReference>
<dbReference type="CDD" id="cd07377">
    <property type="entry name" value="WHTH_GntR"/>
    <property type="match status" value="1"/>
</dbReference>
<dbReference type="GO" id="GO:0003677">
    <property type="term" value="F:DNA binding"/>
    <property type="evidence" value="ECO:0007669"/>
    <property type="project" value="UniProtKB-KW"/>
</dbReference>
<dbReference type="InterPro" id="IPR036388">
    <property type="entry name" value="WH-like_DNA-bd_sf"/>
</dbReference>
<dbReference type="Pfam" id="PF00155">
    <property type="entry name" value="Aminotran_1_2"/>
    <property type="match status" value="1"/>
</dbReference>
<organism evidence="7 8">
    <name type="scientific">Noviherbaspirillum denitrificans</name>
    <dbReference type="NCBI Taxonomy" id="1968433"/>
    <lineage>
        <taxon>Bacteria</taxon>
        <taxon>Pseudomonadati</taxon>
        <taxon>Pseudomonadota</taxon>
        <taxon>Betaproteobacteria</taxon>
        <taxon>Burkholderiales</taxon>
        <taxon>Oxalobacteraceae</taxon>
        <taxon>Noviherbaspirillum</taxon>
    </lineage>
</organism>
<keyword evidence="3" id="KW-0805">Transcription regulation</keyword>
<reference evidence="7 8" key="1">
    <citation type="submission" date="2016-02" db="EMBL/GenBank/DDBJ databases">
        <authorList>
            <person name="Wen L."/>
            <person name="He K."/>
            <person name="Yang H."/>
        </authorList>
    </citation>
    <scope>NUCLEOTIDE SEQUENCE [LARGE SCALE GENOMIC DNA]</scope>
    <source>
        <strain evidence="7 8">TSA40</strain>
    </source>
</reference>
<dbReference type="InterPro" id="IPR004839">
    <property type="entry name" value="Aminotransferase_I/II_large"/>
</dbReference>
<dbReference type="PANTHER" id="PTHR46577">
    <property type="entry name" value="HTH-TYPE TRANSCRIPTIONAL REGULATORY PROTEIN GABR"/>
    <property type="match status" value="1"/>
</dbReference>
<dbReference type="InterPro" id="IPR015422">
    <property type="entry name" value="PyrdxlP-dep_Trfase_small"/>
</dbReference>
<dbReference type="AlphaFoldDB" id="A0A254TFI2"/>
<keyword evidence="5" id="KW-0804">Transcription</keyword>